<keyword evidence="5" id="KW-0963">Cytoplasm</keyword>
<dbReference type="HAMAP" id="MF_00093">
    <property type="entry name" value="Rel_fac_1"/>
    <property type="match status" value="1"/>
</dbReference>
<dbReference type="Gene3D" id="3.30.70.1660">
    <property type="match status" value="1"/>
</dbReference>
<evidence type="ECO:0000256" key="6">
    <source>
        <dbReference type="NCBIfam" id="TIGR00019"/>
    </source>
</evidence>
<proteinExistence type="inferred from homology"/>
<comment type="similarity">
    <text evidence="2 5">Belongs to the prokaryotic/mitochondrial release factor family.</text>
</comment>
<feature type="region of interest" description="Disordered" evidence="8">
    <location>
        <begin position="284"/>
        <end position="303"/>
    </location>
</feature>
<dbReference type="Gene3D" id="6.10.140.1950">
    <property type="match status" value="1"/>
</dbReference>
<feature type="domain" description="Prokaryotic-type class I peptide chain release factors" evidence="9">
    <location>
        <begin position="228"/>
        <end position="244"/>
    </location>
</feature>
<accession>A0ABU6DRE8</accession>
<dbReference type="Gene3D" id="3.30.160.20">
    <property type="match status" value="1"/>
</dbReference>
<evidence type="ECO:0000256" key="3">
    <source>
        <dbReference type="ARBA" id="ARBA00022481"/>
    </source>
</evidence>
<comment type="PTM">
    <text evidence="5">Methylated by PrmC. Methylation increases the termination efficiency of RF1.</text>
</comment>
<dbReference type="Pfam" id="PF03462">
    <property type="entry name" value="PCRF"/>
    <property type="match status" value="1"/>
</dbReference>
<organism evidence="10 11">
    <name type="scientific">Acinetobacter pollinis</name>
    <dbReference type="NCBI Taxonomy" id="2605270"/>
    <lineage>
        <taxon>Bacteria</taxon>
        <taxon>Pseudomonadati</taxon>
        <taxon>Pseudomonadota</taxon>
        <taxon>Gammaproteobacteria</taxon>
        <taxon>Moraxellales</taxon>
        <taxon>Moraxellaceae</taxon>
        <taxon>Acinetobacter</taxon>
    </lineage>
</organism>
<name>A0ABU6DRE8_9GAMM</name>
<dbReference type="InterPro" id="IPR000352">
    <property type="entry name" value="Pep_chain_release_fac_I"/>
</dbReference>
<evidence type="ECO:0000256" key="5">
    <source>
        <dbReference type="HAMAP-Rule" id="MF_00093"/>
    </source>
</evidence>
<dbReference type="InterPro" id="IPR050057">
    <property type="entry name" value="Prokaryotic/Mito_RF"/>
</dbReference>
<dbReference type="PANTHER" id="PTHR43804">
    <property type="entry name" value="LD18447P"/>
    <property type="match status" value="1"/>
</dbReference>
<dbReference type="NCBIfam" id="NF001859">
    <property type="entry name" value="PRK00591.1"/>
    <property type="match status" value="1"/>
</dbReference>
<dbReference type="EMBL" id="VTDN01000003">
    <property type="protein sequence ID" value="MEB5476237.1"/>
    <property type="molecule type" value="Genomic_DNA"/>
</dbReference>
<keyword evidence="7" id="KW-0175">Coiled coil</keyword>
<protein>
    <recommendedName>
        <fullName evidence="5 6">Peptide chain release factor 1</fullName>
        <shortName evidence="5">RF-1</shortName>
    </recommendedName>
</protein>
<comment type="caution">
    <text evidence="10">The sequence shown here is derived from an EMBL/GenBank/DDBJ whole genome shotgun (WGS) entry which is preliminary data.</text>
</comment>
<keyword evidence="4 5" id="KW-0648">Protein biosynthesis</keyword>
<evidence type="ECO:0000313" key="11">
    <source>
        <dbReference type="Proteomes" id="UP001339883"/>
    </source>
</evidence>
<evidence type="ECO:0000256" key="8">
    <source>
        <dbReference type="SAM" id="MobiDB-lite"/>
    </source>
</evidence>
<dbReference type="Pfam" id="PF00472">
    <property type="entry name" value="RF-1"/>
    <property type="match status" value="1"/>
</dbReference>
<dbReference type="InterPro" id="IPR004373">
    <property type="entry name" value="RF-1"/>
</dbReference>
<dbReference type="NCBIfam" id="TIGR00019">
    <property type="entry name" value="prfA"/>
    <property type="match status" value="1"/>
</dbReference>
<dbReference type="PANTHER" id="PTHR43804:SF7">
    <property type="entry name" value="LD18447P"/>
    <property type="match status" value="1"/>
</dbReference>
<dbReference type="InterPro" id="IPR045853">
    <property type="entry name" value="Pep_chain_release_fac_I_sf"/>
</dbReference>
<feature type="modified residue" description="N5-methylglutamine" evidence="5">
    <location>
        <position position="235"/>
    </location>
</feature>
<evidence type="ECO:0000256" key="1">
    <source>
        <dbReference type="ARBA" id="ARBA00002986"/>
    </source>
</evidence>
<dbReference type="RefSeq" id="WP_325774804.1">
    <property type="nucleotide sequence ID" value="NZ_VTDN01000003.1"/>
</dbReference>
<feature type="compositionally biased region" description="Basic and acidic residues" evidence="8">
    <location>
        <begin position="292"/>
        <end position="303"/>
    </location>
</feature>
<comment type="subcellular location">
    <subcellularLocation>
        <location evidence="5">Cytoplasm</location>
    </subcellularLocation>
</comment>
<evidence type="ECO:0000256" key="4">
    <source>
        <dbReference type="ARBA" id="ARBA00022917"/>
    </source>
</evidence>
<comment type="function">
    <text evidence="1 5">Peptide chain release factor 1 directs the termination of translation in response to the peptide chain termination codons UAG and UAA.</text>
</comment>
<evidence type="ECO:0000256" key="2">
    <source>
        <dbReference type="ARBA" id="ARBA00010835"/>
    </source>
</evidence>
<dbReference type="Proteomes" id="UP001339883">
    <property type="component" value="Unassembled WGS sequence"/>
</dbReference>
<keyword evidence="11" id="KW-1185">Reference proteome</keyword>
<dbReference type="InterPro" id="IPR005139">
    <property type="entry name" value="PCRF"/>
</dbReference>
<evidence type="ECO:0000256" key="7">
    <source>
        <dbReference type="SAM" id="Coils"/>
    </source>
</evidence>
<evidence type="ECO:0000259" key="9">
    <source>
        <dbReference type="PROSITE" id="PS00745"/>
    </source>
</evidence>
<keyword evidence="3 5" id="KW-0488">Methylation</keyword>
<evidence type="ECO:0000313" key="10">
    <source>
        <dbReference type="EMBL" id="MEB5476237.1"/>
    </source>
</evidence>
<dbReference type="SMART" id="SM00937">
    <property type="entry name" value="PCRF"/>
    <property type="match status" value="1"/>
</dbReference>
<dbReference type="PROSITE" id="PS00745">
    <property type="entry name" value="RF_PROK_I"/>
    <property type="match status" value="1"/>
</dbReference>
<sequence length="362" mass="40739">MKDSLRLRLEQLSDRHEELTALLADAEVISDNKRFRQLSREHSDLTELTEVWHSYCQAEEDIKTAEEMLSDPDFKEMAQEEIKENQATIAELEDRLNILMIPKDPNDANAAYLEIRAGTGGDEAAIFSGDLFRMYTKYAETKGWRVEVLSENEGEHGGYKEVICRVNGDGVYGRLKFESGAHRVQRVPATESQGRVHTSACTVAILPEVDVDTTVEINPSDLRIDTYRASGAGGQHINKTDSAVRITHIPSGVVVECQEERSQHKNKAKALALLASRLENAKRQAQENATSEMRRDLVGSGDRSERIRTYNYPQGRMTDHRINLTLYKLEAIVEGDLNELLDSLHREYQADQLALLAQQNGG</sequence>
<feature type="coiled-coil region" evidence="7">
    <location>
        <begin position="2"/>
        <end position="29"/>
    </location>
</feature>
<gene>
    <name evidence="5 10" type="primary">prfA</name>
    <name evidence="10" type="ORF">I2F25_04080</name>
</gene>
<dbReference type="SUPFAM" id="SSF75620">
    <property type="entry name" value="Release factor"/>
    <property type="match status" value="1"/>
</dbReference>
<reference evidence="10 11" key="1">
    <citation type="submission" date="2019-08" db="EMBL/GenBank/DDBJ databases">
        <title>Five species of Acinetobacter isolated from floral nectar and animal pollinators.</title>
        <authorList>
            <person name="Hendry T.A."/>
        </authorList>
    </citation>
    <scope>NUCLEOTIDE SEQUENCE [LARGE SCALE GENOMIC DNA]</scope>
    <source>
        <strain evidence="10 11">MD18.27</strain>
    </source>
</reference>